<evidence type="ECO:0000313" key="4">
    <source>
        <dbReference type="EMBL" id="TFK53179.1"/>
    </source>
</evidence>
<reference evidence="4 5" key="1">
    <citation type="journal article" date="2019" name="Nat. Ecol. Evol.">
        <title>Megaphylogeny resolves global patterns of mushroom evolution.</title>
        <authorList>
            <person name="Varga T."/>
            <person name="Krizsan K."/>
            <person name="Foldi C."/>
            <person name="Dima B."/>
            <person name="Sanchez-Garcia M."/>
            <person name="Sanchez-Ramirez S."/>
            <person name="Szollosi G.J."/>
            <person name="Szarkandi J.G."/>
            <person name="Papp V."/>
            <person name="Albert L."/>
            <person name="Andreopoulos W."/>
            <person name="Angelini C."/>
            <person name="Antonin V."/>
            <person name="Barry K.W."/>
            <person name="Bougher N.L."/>
            <person name="Buchanan P."/>
            <person name="Buyck B."/>
            <person name="Bense V."/>
            <person name="Catcheside P."/>
            <person name="Chovatia M."/>
            <person name="Cooper J."/>
            <person name="Damon W."/>
            <person name="Desjardin D."/>
            <person name="Finy P."/>
            <person name="Geml J."/>
            <person name="Haridas S."/>
            <person name="Hughes K."/>
            <person name="Justo A."/>
            <person name="Karasinski D."/>
            <person name="Kautmanova I."/>
            <person name="Kiss B."/>
            <person name="Kocsube S."/>
            <person name="Kotiranta H."/>
            <person name="LaButti K.M."/>
            <person name="Lechner B.E."/>
            <person name="Liimatainen K."/>
            <person name="Lipzen A."/>
            <person name="Lukacs Z."/>
            <person name="Mihaltcheva S."/>
            <person name="Morgado L.N."/>
            <person name="Niskanen T."/>
            <person name="Noordeloos M.E."/>
            <person name="Ohm R.A."/>
            <person name="Ortiz-Santana B."/>
            <person name="Ovrebo C."/>
            <person name="Racz N."/>
            <person name="Riley R."/>
            <person name="Savchenko A."/>
            <person name="Shiryaev A."/>
            <person name="Soop K."/>
            <person name="Spirin V."/>
            <person name="Szebenyi C."/>
            <person name="Tomsovsky M."/>
            <person name="Tulloss R.E."/>
            <person name="Uehling J."/>
            <person name="Grigoriev I.V."/>
            <person name="Vagvolgyi C."/>
            <person name="Papp T."/>
            <person name="Martin F.M."/>
            <person name="Miettinen O."/>
            <person name="Hibbett D.S."/>
            <person name="Nagy L.G."/>
        </authorList>
    </citation>
    <scope>NUCLEOTIDE SEQUENCE [LARGE SCALE GENOMIC DNA]</scope>
    <source>
        <strain evidence="4 5">OMC1185</strain>
    </source>
</reference>
<dbReference type="InterPro" id="IPR058841">
    <property type="entry name" value="HTH_76"/>
</dbReference>
<feature type="compositionally biased region" description="Polar residues" evidence="1">
    <location>
        <begin position="141"/>
        <end position="154"/>
    </location>
</feature>
<dbReference type="Proteomes" id="UP000305948">
    <property type="component" value="Unassembled WGS sequence"/>
</dbReference>
<dbReference type="Pfam" id="PF17733">
    <property type="entry name" value="KPWE_dom"/>
    <property type="match status" value="1"/>
</dbReference>
<dbReference type="PANTHER" id="PTHR36855:SF1">
    <property type="entry name" value="PEROXISOME MEMBRANE ANCHOR PROTEIN PEX14P N-TERMINAL DOMAIN-CONTAINING PROTEIN"/>
    <property type="match status" value="1"/>
</dbReference>
<feature type="domain" description="PEX14-like helix-turn-helix" evidence="3">
    <location>
        <begin position="10"/>
        <end position="81"/>
    </location>
</feature>
<dbReference type="InterPro" id="IPR040554">
    <property type="entry name" value="KPWE_PEX14_dom"/>
</dbReference>
<name>A0A5C3N5V3_9AGAM</name>
<dbReference type="AlphaFoldDB" id="A0A5C3N5V3"/>
<evidence type="ECO:0000259" key="2">
    <source>
        <dbReference type="Pfam" id="PF17733"/>
    </source>
</evidence>
<keyword evidence="5" id="KW-1185">Reference proteome</keyword>
<dbReference type="OrthoDB" id="9936937at2759"/>
<evidence type="ECO:0000256" key="1">
    <source>
        <dbReference type="SAM" id="MobiDB-lite"/>
    </source>
</evidence>
<evidence type="ECO:0000259" key="3">
    <source>
        <dbReference type="Pfam" id="PF25871"/>
    </source>
</evidence>
<organism evidence="4 5">
    <name type="scientific">Heliocybe sulcata</name>
    <dbReference type="NCBI Taxonomy" id="5364"/>
    <lineage>
        <taxon>Eukaryota</taxon>
        <taxon>Fungi</taxon>
        <taxon>Dikarya</taxon>
        <taxon>Basidiomycota</taxon>
        <taxon>Agaricomycotina</taxon>
        <taxon>Agaricomycetes</taxon>
        <taxon>Gloeophyllales</taxon>
        <taxon>Gloeophyllaceae</taxon>
        <taxon>Heliocybe</taxon>
    </lineage>
</organism>
<proteinExistence type="predicted"/>
<dbReference type="STRING" id="5364.A0A5C3N5V3"/>
<evidence type="ECO:0000313" key="5">
    <source>
        <dbReference type="Proteomes" id="UP000305948"/>
    </source>
</evidence>
<dbReference type="EMBL" id="ML213508">
    <property type="protein sequence ID" value="TFK53179.1"/>
    <property type="molecule type" value="Genomic_DNA"/>
</dbReference>
<dbReference type="Pfam" id="PF25871">
    <property type="entry name" value="HTH_76"/>
    <property type="match status" value="1"/>
</dbReference>
<gene>
    <name evidence="4" type="ORF">OE88DRAFT_1734125</name>
</gene>
<dbReference type="PANTHER" id="PTHR36855">
    <property type="entry name" value="CHROMOSOME 10, WHOLE GENOME SHOTGUN SEQUENCE"/>
    <property type="match status" value="1"/>
</dbReference>
<feature type="domain" description="Peroxisomal membrane protein PEX14-like KPWE" evidence="2">
    <location>
        <begin position="115"/>
        <end position="161"/>
    </location>
</feature>
<feature type="region of interest" description="Disordered" evidence="1">
    <location>
        <begin position="141"/>
        <end position="161"/>
    </location>
</feature>
<protein>
    <submittedName>
        <fullName evidence="4">Uncharacterized protein</fullName>
    </submittedName>
</protein>
<accession>A0A5C3N5V3</accession>
<sequence>MASEQSNVEDAIRMFLSYPFAEDQTYQQGLASILSANSLEDKSEDEKESLLMQSQIYYFNRFSPFNTSIAQTSITLDDVRALQCSLSSASAAPSVAAEVEQPTCTTVFAPEEMQTLSFAELKELIEQGKTDQIPNNKVITDALNTAPPSESQSQPRKKPWE</sequence>